<organism evidence="3 4">
    <name type="scientific">Nonomuraea polychroma</name>
    <dbReference type="NCBI Taxonomy" id="46176"/>
    <lineage>
        <taxon>Bacteria</taxon>
        <taxon>Bacillati</taxon>
        <taxon>Actinomycetota</taxon>
        <taxon>Actinomycetes</taxon>
        <taxon>Streptosporangiales</taxon>
        <taxon>Streptosporangiaceae</taxon>
        <taxon>Nonomuraea</taxon>
    </lineage>
</organism>
<proteinExistence type="predicted"/>
<reference evidence="3 4" key="1">
    <citation type="submission" date="2019-01" db="EMBL/GenBank/DDBJ databases">
        <title>Sequencing the genomes of 1000 actinobacteria strains.</title>
        <authorList>
            <person name="Klenk H.-P."/>
        </authorList>
    </citation>
    <scope>NUCLEOTIDE SEQUENCE [LARGE SCALE GENOMIC DNA]</scope>
    <source>
        <strain evidence="3 4">DSM 43925</strain>
    </source>
</reference>
<dbReference type="Gene3D" id="3.10.350.10">
    <property type="entry name" value="LysM domain"/>
    <property type="match status" value="1"/>
</dbReference>
<dbReference type="RefSeq" id="WP_127931551.1">
    <property type="nucleotide sequence ID" value="NZ_SAUN01000001.1"/>
</dbReference>
<dbReference type="AlphaFoldDB" id="A0A438LZM4"/>
<dbReference type="InterPro" id="IPR036779">
    <property type="entry name" value="LysM_dom_sf"/>
</dbReference>
<evidence type="ECO:0000313" key="4">
    <source>
        <dbReference type="Proteomes" id="UP000284824"/>
    </source>
</evidence>
<dbReference type="InterPro" id="IPR018392">
    <property type="entry name" value="LysM"/>
</dbReference>
<dbReference type="OrthoDB" id="9815939at2"/>
<dbReference type="CDD" id="cd00118">
    <property type="entry name" value="LysM"/>
    <property type="match status" value="1"/>
</dbReference>
<protein>
    <submittedName>
        <fullName evidence="3">LysM domain-containing protein</fullName>
    </submittedName>
</protein>
<dbReference type="Pfam" id="PF01476">
    <property type="entry name" value="LysM"/>
    <property type="match status" value="1"/>
</dbReference>
<feature type="domain" description="LysM" evidence="2">
    <location>
        <begin position="195"/>
        <end position="242"/>
    </location>
</feature>
<sequence>MSSPVAFAAAAPPAQQENAPPASLKKAYLELRKPPTGGGTAKPGERYDQIAFDFNPKELSFSKAAKWKRSPQRNAKKSGVPEFQGADPAKLQLEMFFDATDTMGDKVVKAVEKLFACVVPTDQTLGDKRGSPPWVVLRWGVLNSFTAIVTNVTAKFTLFTPGGLPVRAVCTVDLEEIAGAEPRQNPTSGAPATHDVHLVVTGDTLAGIAYRAYGDPALWRPLARANAIDDPMRLRPGTRLLLPSREELGHGQ</sequence>
<keyword evidence="4" id="KW-1185">Reference proteome</keyword>
<dbReference type="PROSITE" id="PS51782">
    <property type="entry name" value="LYSM"/>
    <property type="match status" value="1"/>
</dbReference>
<evidence type="ECO:0000259" key="2">
    <source>
        <dbReference type="PROSITE" id="PS51782"/>
    </source>
</evidence>
<gene>
    <name evidence="3" type="ORF">EDD27_1328</name>
</gene>
<accession>A0A438LZM4</accession>
<name>A0A438LZM4_9ACTN</name>
<dbReference type="InterPro" id="IPR045361">
    <property type="entry name" value="CIS_tube_prot_N"/>
</dbReference>
<dbReference type="Pfam" id="PF19266">
    <property type="entry name" value="CIS_tube"/>
    <property type="match status" value="1"/>
</dbReference>
<feature type="region of interest" description="Disordered" evidence="1">
    <location>
        <begin position="1"/>
        <end position="22"/>
    </location>
</feature>
<evidence type="ECO:0000256" key="1">
    <source>
        <dbReference type="SAM" id="MobiDB-lite"/>
    </source>
</evidence>
<dbReference type="EMBL" id="SAUN01000001">
    <property type="protein sequence ID" value="RVX38996.1"/>
    <property type="molecule type" value="Genomic_DNA"/>
</dbReference>
<evidence type="ECO:0000313" key="3">
    <source>
        <dbReference type="EMBL" id="RVX38996.1"/>
    </source>
</evidence>
<dbReference type="Proteomes" id="UP000284824">
    <property type="component" value="Unassembled WGS sequence"/>
</dbReference>
<comment type="caution">
    <text evidence="3">The sequence shown here is derived from an EMBL/GenBank/DDBJ whole genome shotgun (WGS) entry which is preliminary data.</text>
</comment>